<evidence type="ECO:0000313" key="3">
    <source>
        <dbReference type="Proteomes" id="UP000569092"/>
    </source>
</evidence>
<accession>A0A7W8J8H0</accession>
<feature type="region of interest" description="Disordered" evidence="1">
    <location>
        <begin position="1"/>
        <end position="34"/>
    </location>
</feature>
<feature type="compositionally biased region" description="Acidic residues" evidence="1">
    <location>
        <begin position="1"/>
        <end position="12"/>
    </location>
</feature>
<comment type="caution">
    <text evidence="2">The sequence shown here is derived from an EMBL/GenBank/DDBJ whole genome shotgun (WGS) entry which is preliminary data.</text>
</comment>
<dbReference type="Proteomes" id="UP000569092">
    <property type="component" value="Unassembled WGS sequence"/>
</dbReference>
<evidence type="ECO:0000256" key="1">
    <source>
        <dbReference type="SAM" id="MobiDB-lite"/>
    </source>
</evidence>
<name>A0A7W8J8H0_9BACT</name>
<gene>
    <name evidence="2" type="ORF">HDF10_002435</name>
</gene>
<evidence type="ECO:0000313" key="2">
    <source>
        <dbReference type="EMBL" id="MBB5344456.1"/>
    </source>
</evidence>
<proteinExistence type="predicted"/>
<dbReference type="AlphaFoldDB" id="A0A7W8J8H0"/>
<reference evidence="2 3" key="1">
    <citation type="submission" date="2020-08" db="EMBL/GenBank/DDBJ databases">
        <title>Genomic Encyclopedia of Type Strains, Phase IV (KMG-V): Genome sequencing to study the core and pangenomes of soil and plant-associated prokaryotes.</title>
        <authorList>
            <person name="Whitman W."/>
        </authorList>
    </citation>
    <scope>NUCLEOTIDE SEQUENCE [LARGE SCALE GENOMIC DNA]</scope>
    <source>
        <strain evidence="2 3">M8US30</strain>
    </source>
</reference>
<sequence>MPIGEEAEVADADEARWEQMEQEAAEELVDRQADDSLPVAVRGVTPAEADLTIGE</sequence>
<organism evidence="2 3">
    <name type="scientific">Tunturiibacter lichenicola</name>
    <dbReference type="NCBI Taxonomy" id="2051959"/>
    <lineage>
        <taxon>Bacteria</taxon>
        <taxon>Pseudomonadati</taxon>
        <taxon>Acidobacteriota</taxon>
        <taxon>Terriglobia</taxon>
        <taxon>Terriglobales</taxon>
        <taxon>Acidobacteriaceae</taxon>
        <taxon>Tunturiibacter</taxon>
    </lineage>
</organism>
<dbReference type="EMBL" id="JACHDZ010000003">
    <property type="protein sequence ID" value="MBB5344456.1"/>
    <property type="molecule type" value="Genomic_DNA"/>
</dbReference>
<protein>
    <submittedName>
        <fullName evidence="2">Uncharacterized protein</fullName>
    </submittedName>
</protein>